<evidence type="ECO:0000256" key="3">
    <source>
        <dbReference type="SAM" id="MobiDB-lite"/>
    </source>
</evidence>
<dbReference type="GO" id="GO:0003677">
    <property type="term" value="F:DNA binding"/>
    <property type="evidence" value="ECO:0007669"/>
    <property type="project" value="UniProtKB-KW"/>
</dbReference>
<dbReference type="PANTHER" id="PTHR47787">
    <property type="entry name" value="CENTROMERE-BINDING PROTEIN 1"/>
    <property type="match status" value="1"/>
</dbReference>
<name>A0A1W5D795_9LECA</name>
<dbReference type="InterPro" id="IPR047206">
    <property type="entry name" value="bHLHzip_scCBP1-like"/>
</dbReference>
<gene>
    <name evidence="5" type="ORF">FRX48_04016</name>
</gene>
<dbReference type="Proteomes" id="UP000324767">
    <property type="component" value="Unassembled WGS sequence"/>
</dbReference>
<dbReference type="SUPFAM" id="SSF47459">
    <property type="entry name" value="HLH, helix-loop-helix DNA-binding domain"/>
    <property type="match status" value="1"/>
</dbReference>
<feature type="region of interest" description="Disordered" evidence="3">
    <location>
        <begin position="132"/>
        <end position="207"/>
    </location>
</feature>
<evidence type="ECO:0000256" key="1">
    <source>
        <dbReference type="ARBA" id="ARBA00023125"/>
    </source>
</evidence>
<dbReference type="CDD" id="cd11398">
    <property type="entry name" value="bHLHzip_scCBP1"/>
    <property type="match status" value="1"/>
</dbReference>
<dbReference type="Pfam" id="PF00010">
    <property type="entry name" value="HLH"/>
    <property type="match status" value="1"/>
</dbReference>
<evidence type="ECO:0000313" key="7">
    <source>
        <dbReference type="Proteomes" id="UP000192927"/>
    </source>
</evidence>
<dbReference type="EMBL" id="VXIT01000006">
    <property type="protein sequence ID" value="KAA6411866.1"/>
    <property type="molecule type" value="Genomic_DNA"/>
</dbReference>
<dbReference type="Proteomes" id="UP000192927">
    <property type="component" value="Unassembled WGS sequence"/>
</dbReference>
<dbReference type="PROSITE" id="PS50888">
    <property type="entry name" value="BHLH"/>
    <property type="match status" value="1"/>
</dbReference>
<feature type="compositionally biased region" description="Polar residues" evidence="3">
    <location>
        <begin position="87"/>
        <end position="107"/>
    </location>
</feature>
<keyword evidence="2" id="KW-0539">Nucleus</keyword>
<sequence length="315" mass="33811">MPPNSDFDNGPTEQERAASAVNEALQILKANNAKRKRDGPGSNGPAEDPRRPASKRVSASNQMNGNGHDSSDPSGSSFLPSSASTSNDFSTLSQQLAHHASRTNQENASSTAAAALAGIMPSLTIPQPTELSFASTASGSDGERQLDPSFDLGGQDNGQSHHPMPYNLPMAAQVQAAREASSAASSKPPVGSEEWQKVRRDNHKEVERRRRETINEGINELAKIVPGCEKNKGSILQKAVTFITQLKEAEAVNIEKWTLEKLLTEQALAELSASVTKLKTELERAWREAEMWKKTCQDAGLEPQGGGDTEVGNES</sequence>
<dbReference type="InterPro" id="IPR011598">
    <property type="entry name" value="bHLH_dom"/>
</dbReference>
<dbReference type="OrthoDB" id="71302at2759"/>
<dbReference type="SMART" id="SM00353">
    <property type="entry name" value="HLH"/>
    <property type="match status" value="1"/>
</dbReference>
<dbReference type="GO" id="GO:0003700">
    <property type="term" value="F:DNA-binding transcription factor activity"/>
    <property type="evidence" value="ECO:0007669"/>
    <property type="project" value="InterPro"/>
</dbReference>
<feature type="compositionally biased region" description="Low complexity" evidence="3">
    <location>
        <begin position="171"/>
        <end position="186"/>
    </location>
</feature>
<feature type="compositionally biased region" description="Basic and acidic residues" evidence="3">
    <location>
        <begin position="194"/>
        <end position="207"/>
    </location>
</feature>
<evidence type="ECO:0000313" key="5">
    <source>
        <dbReference type="EMBL" id="KAA6411866.1"/>
    </source>
</evidence>
<dbReference type="Gene3D" id="4.10.280.10">
    <property type="entry name" value="Helix-loop-helix DNA-binding domain"/>
    <property type="match status" value="1"/>
</dbReference>
<feature type="compositionally biased region" description="Low complexity" evidence="3">
    <location>
        <begin position="72"/>
        <end position="86"/>
    </location>
</feature>
<reference evidence="7" key="1">
    <citation type="submission" date="2017-03" db="EMBL/GenBank/DDBJ databases">
        <authorList>
            <person name="Sharma R."/>
            <person name="Thines M."/>
        </authorList>
    </citation>
    <scope>NUCLEOTIDE SEQUENCE [LARGE SCALE GENOMIC DNA]</scope>
</reference>
<feature type="domain" description="BHLH" evidence="4">
    <location>
        <begin position="198"/>
        <end position="246"/>
    </location>
</feature>
<evidence type="ECO:0000313" key="6">
    <source>
        <dbReference type="EMBL" id="SLM38976.1"/>
    </source>
</evidence>
<keyword evidence="1" id="KW-0238">DNA-binding</keyword>
<dbReference type="EMBL" id="FWEW01003236">
    <property type="protein sequence ID" value="SLM38976.1"/>
    <property type="molecule type" value="Genomic_DNA"/>
</dbReference>
<dbReference type="InterPro" id="IPR036638">
    <property type="entry name" value="HLH_DNA-bd_sf"/>
</dbReference>
<keyword evidence="7" id="KW-1185">Reference proteome</keyword>
<protein>
    <submittedName>
        <fullName evidence="5">Helix-loop-helix dna binding</fullName>
    </submittedName>
    <submittedName>
        <fullName evidence="6">Myc-type, basic helix-loop-helix (BHLH) domain</fullName>
    </submittedName>
</protein>
<reference evidence="6" key="2">
    <citation type="submission" date="2017-03" db="EMBL/GenBank/DDBJ databases">
        <authorList>
            <person name="Afonso C.L."/>
            <person name="Miller P.J."/>
            <person name="Scott M.A."/>
            <person name="Spackman E."/>
            <person name="Goraichik I."/>
            <person name="Dimitrov K.M."/>
            <person name="Suarez D.L."/>
            <person name="Swayne D.E."/>
        </authorList>
    </citation>
    <scope>NUCLEOTIDE SEQUENCE [LARGE SCALE GENOMIC DNA]</scope>
</reference>
<proteinExistence type="predicted"/>
<accession>A0A1W5D795</accession>
<organism evidence="6 7">
    <name type="scientific">Lasallia pustulata</name>
    <dbReference type="NCBI Taxonomy" id="136370"/>
    <lineage>
        <taxon>Eukaryota</taxon>
        <taxon>Fungi</taxon>
        <taxon>Dikarya</taxon>
        <taxon>Ascomycota</taxon>
        <taxon>Pezizomycotina</taxon>
        <taxon>Lecanoromycetes</taxon>
        <taxon>OSLEUM clade</taxon>
        <taxon>Umbilicariomycetidae</taxon>
        <taxon>Umbilicariales</taxon>
        <taxon>Umbilicariaceae</taxon>
        <taxon>Lasallia</taxon>
    </lineage>
</organism>
<feature type="region of interest" description="Disordered" evidence="3">
    <location>
        <begin position="1"/>
        <end position="109"/>
    </location>
</feature>
<dbReference type="PANTHER" id="PTHR47787:SF1">
    <property type="entry name" value="CENTROMERE-BINDING PROTEIN 1"/>
    <property type="match status" value="1"/>
</dbReference>
<feature type="region of interest" description="Disordered" evidence="3">
    <location>
        <begin position="296"/>
        <end position="315"/>
    </location>
</feature>
<dbReference type="AlphaFoldDB" id="A0A1W5D795"/>
<evidence type="ECO:0000259" key="4">
    <source>
        <dbReference type="PROSITE" id="PS50888"/>
    </source>
</evidence>
<evidence type="ECO:0000256" key="2">
    <source>
        <dbReference type="ARBA" id="ARBA00023242"/>
    </source>
</evidence>
<reference evidence="5 8" key="3">
    <citation type="submission" date="2019-09" db="EMBL/GenBank/DDBJ databases">
        <title>The hologenome of the rock-dwelling lichen Lasallia pustulata.</title>
        <authorList>
            <person name="Greshake Tzovaras B."/>
            <person name="Segers F."/>
            <person name="Bicker A."/>
            <person name="Dal Grande F."/>
            <person name="Otte J."/>
            <person name="Hankeln T."/>
            <person name="Schmitt I."/>
            <person name="Ebersberger I."/>
        </authorList>
    </citation>
    <scope>NUCLEOTIDE SEQUENCE [LARGE SCALE GENOMIC DNA]</scope>
    <source>
        <strain evidence="5">A1-1</strain>
    </source>
</reference>
<feature type="compositionally biased region" description="Polar residues" evidence="3">
    <location>
        <begin position="57"/>
        <end position="68"/>
    </location>
</feature>
<evidence type="ECO:0000313" key="8">
    <source>
        <dbReference type="Proteomes" id="UP000324767"/>
    </source>
</evidence>
<dbReference type="GO" id="GO:0005634">
    <property type="term" value="C:nucleus"/>
    <property type="evidence" value="ECO:0007669"/>
    <property type="project" value="TreeGrafter"/>
</dbReference>
<dbReference type="GO" id="GO:0046983">
    <property type="term" value="F:protein dimerization activity"/>
    <property type="evidence" value="ECO:0007669"/>
    <property type="project" value="InterPro"/>
</dbReference>